<protein>
    <submittedName>
        <fullName evidence="1">Uncharacterized protein</fullName>
    </submittedName>
</protein>
<comment type="caution">
    <text evidence="1">The sequence shown here is derived from an EMBL/GenBank/DDBJ whole genome shotgun (WGS) entry which is preliminary data.</text>
</comment>
<feature type="non-terminal residue" evidence="1">
    <location>
        <position position="34"/>
    </location>
</feature>
<sequence>IQSGGDYLPLVTYTYTLLNCTCGDICVNETGWWR</sequence>
<gene>
    <name evidence="1" type="ORF">S01H1_86285</name>
</gene>
<accession>X0XVC2</accession>
<organism evidence="1">
    <name type="scientific">marine sediment metagenome</name>
    <dbReference type="NCBI Taxonomy" id="412755"/>
    <lineage>
        <taxon>unclassified sequences</taxon>
        <taxon>metagenomes</taxon>
        <taxon>ecological metagenomes</taxon>
    </lineage>
</organism>
<name>X0XVC2_9ZZZZ</name>
<reference evidence="1" key="1">
    <citation type="journal article" date="2014" name="Front. Microbiol.">
        <title>High frequency of phylogenetically diverse reductive dehalogenase-homologous genes in deep subseafloor sedimentary metagenomes.</title>
        <authorList>
            <person name="Kawai M."/>
            <person name="Futagami T."/>
            <person name="Toyoda A."/>
            <person name="Takaki Y."/>
            <person name="Nishi S."/>
            <person name="Hori S."/>
            <person name="Arai W."/>
            <person name="Tsubouchi T."/>
            <person name="Morono Y."/>
            <person name="Uchiyama I."/>
            <person name="Ito T."/>
            <person name="Fujiyama A."/>
            <person name="Inagaki F."/>
            <person name="Takami H."/>
        </authorList>
    </citation>
    <scope>NUCLEOTIDE SEQUENCE</scope>
    <source>
        <strain evidence="1">Expedition CK06-06</strain>
    </source>
</reference>
<proteinExistence type="predicted"/>
<feature type="non-terminal residue" evidence="1">
    <location>
        <position position="1"/>
    </location>
</feature>
<dbReference type="AlphaFoldDB" id="X0XVC2"/>
<evidence type="ECO:0000313" key="1">
    <source>
        <dbReference type="EMBL" id="GAG47305.1"/>
    </source>
</evidence>
<dbReference type="EMBL" id="BARS01059685">
    <property type="protein sequence ID" value="GAG47305.1"/>
    <property type="molecule type" value="Genomic_DNA"/>
</dbReference>